<name>A0A7W8MHU8_9CAUL</name>
<keyword evidence="1" id="KW-0472">Membrane</keyword>
<keyword evidence="4" id="KW-1185">Reference proteome</keyword>
<comment type="caution">
    <text evidence="3">The sequence shown here is derived from an EMBL/GenBank/DDBJ whole genome shotgun (WGS) entry which is preliminary data.</text>
</comment>
<dbReference type="EMBL" id="JACHFZ010000003">
    <property type="protein sequence ID" value="MBB5292351.1"/>
    <property type="molecule type" value="Genomic_DNA"/>
</dbReference>
<dbReference type="RefSeq" id="WP_183254639.1">
    <property type="nucleotide sequence ID" value="NZ_BAAAFF010000002.1"/>
</dbReference>
<dbReference type="AlphaFoldDB" id="A0A7W8MHU8"/>
<dbReference type="Proteomes" id="UP000566663">
    <property type="component" value="Unassembled WGS sequence"/>
</dbReference>
<gene>
    <name evidence="3" type="ORF">HNQ67_001871</name>
</gene>
<evidence type="ECO:0000313" key="4">
    <source>
        <dbReference type="Proteomes" id="UP000566663"/>
    </source>
</evidence>
<evidence type="ECO:0000256" key="2">
    <source>
        <dbReference type="SAM" id="SignalP"/>
    </source>
</evidence>
<evidence type="ECO:0008006" key="5">
    <source>
        <dbReference type="Google" id="ProtNLM"/>
    </source>
</evidence>
<keyword evidence="2" id="KW-0732">Signal</keyword>
<feature type="transmembrane region" description="Helical" evidence="1">
    <location>
        <begin position="45"/>
        <end position="66"/>
    </location>
</feature>
<keyword evidence="1" id="KW-0812">Transmembrane</keyword>
<feature type="chain" id="PRO_5030618831" description="Ferrochelatase" evidence="2">
    <location>
        <begin position="22"/>
        <end position="74"/>
    </location>
</feature>
<accession>A0A7W8MHU8</accession>
<reference evidence="3 4" key="1">
    <citation type="submission" date="2020-08" db="EMBL/GenBank/DDBJ databases">
        <title>Genomic Encyclopedia of Type Strains, Phase IV (KMG-IV): sequencing the most valuable type-strain genomes for metagenomic binning, comparative biology and taxonomic classification.</title>
        <authorList>
            <person name="Goeker M."/>
        </authorList>
    </citation>
    <scope>NUCLEOTIDE SEQUENCE [LARGE SCALE GENOMIC DNA]</scope>
    <source>
        <strain evidence="3 4">DSM 25335</strain>
    </source>
</reference>
<keyword evidence="1" id="KW-1133">Transmembrane helix</keyword>
<evidence type="ECO:0000313" key="3">
    <source>
        <dbReference type="EMBL" id="MBB5292351.1"/>
    </source>
</evidence>
<organism evidence="3 4">
    <name type="scientific">Brevundimonas basaltis</name>
    <dbReference type="NCBI Taxonomy" id="472166"/>
    <lineage>
        <taxon>Bacteria</taxon>
        <taxon>Pseudomonadati</taxon>
        <taxon>Pseudomonadota</taxon>
        <taxon>Alphaproteobacteria</taxon>
        <taxon>Caulobacterales</taxon>
        <taxon>Caulobacteraceae</taxon>
        <taxon>Brevundimonas</taxon>
    </lineage>
</organism>
<sequence length="74" mass="6979">MKKTLAALAAGSLLVAGQAVAAGQSGVARVGDRVGAQSEASSDFAGVPLIGLLAIAGVIAAAVVVVSDDASDSD</sequence>
<proteinExistence type="predicted"/>
<evidence type="ECO:0000256" key="1">
    <source>
        <dbReference type="SAM" id="Phobius"/>
    </source>
</evidence>
<feature type="signal peptide" evidence="2">
    <location>
        <begin position="1"/>
        <end position="21"/>
    </location>
</feature>
<protein>
    <recommendedName>
        <fullName evidence="5">Ferrochelatase</fullName>
    </recommendedName>
</protein>